<gene>
    <name evidence="1" type="ORF">VSR83_12315</name>
</gene>
<organism evidence="1 2">
    <name type="scientific">Paraburkholderia unamae</name>
    <dbReference type="NCBI Taxonomy" id="219649"/>
    <lineage>
        <taxon>Bacteria</taxon>
        <taxon>Pseudomonadati</taxon>
        <taxon>Pseudomonadota</taxon>
        <taxon>Betaproteobacteria</taxon>
        <taxon>Burkholderiales</taxon>
        <taxon>Burkholderiaceae</taxon>
        <taxon>Paraburkholderia</taxon>
    </lineage>
</organism>
<keyword evidence="2" id="KW-1185">Reference proteome</keyword>
<comment type="caution">
    <text evidence="1">The sequence shown here is derived from an EMBL/GenBank/DDBJ whole genome shotgun (WGS) entry which is preliminary data.</text>
</comment>
<proteinExistence type="predicted"/>
<dbReference type="EMBL" id="JAYMRU010000007">
    <property type="protein sequence ID" value="MEM5400867.1"/>
    <property type="molecule type" value="Genomic_DNA"/>
</dbReference>
<reference evidence="1" key="1">
    <citation type="submission" date="2024-01" db="EMBL/GenBank/DDBJ databases">
        <title>The diversity of rhizobia nodulating Mimosa spp. in eleven states of Brazil covering several biomes is determined by host plant, location, and edaphic factors.</title>
        <authorList>
            <person name="Rouws L."/>
            <person name="Barauna A."/>
            <person name="Beukes C."/>
            <person name="De Faria S.M."/>
            <person name="Gross E."/>
            <person name="Dos Reis Junior F.B."/>
            <person name="Simon M."/>
            <person name="Maluk M."/>
            <person name="Odee D.W."/>
            <person name="Kenicer G."/>
            <person name="Young J.P.W."/>
            <person name="Reis V.M."/>
            <person name="Zilli J."/>
            <person name="James E.K."/>
        </authorList>
    </citation>
    <scope>NUCLEOTIDE SEQUENCE</scope>
    <source>
        <strain evidence="1">JPY452</strain>
    </source>
</reference>
<name>A0ACC6RH42_9BURK</name>
<accession>A0ACC6RH42</accession>
<dbReference type="Proteomes" id="UP001392318">
    <property type="component" value="Unassembled WGS sequence"/>
</dbReference>
<sequence>MAVLVSNNAFGFLAASITATATVLTLQPGQGALFPAVATGSGNSFYATLYNSVNGIEIVQVILTSTDTFTIVRGQDGTHAQAYNAGDRCDLRPTAALFNSKLDVTAAGTLYLSASAAASTYVAKSGSTMTGPLLLKGGVNTGVWISDTSATEPAGGYRFVVGGGNFWLQYNTAGAGDFSTIAPIFTVAYNSPQVAFAARPAFNGATPWDSSNLPNPYTTSGGTIGGNVAVTGSINAGAGQSQGLVYFANGGQYMQYNGSIFFLSASTTVNGNLGVAASATINGNLVVGNQINAVTLIIGGNSNVGGTLNAGNLTIGGAQVWSTSNLTALSQLANNVGYITGLNVVNNFVGTNAGTGSYVSAISGSGNTLVVTNTYSPASSGGGTGAGGGT</sequence>
<protein>
    <submittedName>
        <fullName evidence="1">Uncharacterized protein</fullName>
    </submittedName>
</protein>
<evidence type="ECO:0000313" key="1">
    <source>
        <dbReference type="EMBL" id="MEM5400867.1"/>
    </source>
</evidence>
<evidence type="ECO:0000313" key="2">
    <source>
        <dbReference type="Proteomes" id="UP001392318"/>
    </source>
</evidence>